<dbReference type="InterPro" id="IPR005162">
    <property type="entry name" value="Retrotrans_gag_dom"/>
</dbReference>
<accession>A0A9N7NKI7</accession>
<dbReference type="InterPro" id="IPR001969">
    <property type="entry name" value="Aspartic_peptidase_AS"/>
</dbReference>
<dbReference type="EMBL" id="CACSLK010027833">
    <property type="protein sequence ID" value="CAA0831728.1"/>
    <property type="molecule type" value="Genomic_DNA"/>
</dbReference>
<evidence type="ECO:0000313" key="3">
    <source>
        <dbReference type="EMBL" id="CAA0831728.1"/>
    </source>
</evidence>
<evidence type="ECO:0000259" key="2">
    <source>
        <dbReference type="Pfam" id="PF03732"/>
    </source>
</evidence>
<dbReference type="GO" id="GO:0004190">
    <property type="term" value="F:aspartic-type endopeptidase activity"/>
    <property type="evidence" value="ECO:0007669"/>
    <property type="project" value="InterPro"/>
</dbReference>
<protein>
    <recommendedName>
        <fullName evidence="2">Retrotransposon gag domain-containing protein</fullName>
    </recommendedName>
</protein>
<dbReference type="PANTHER" id="PTHR15503">
    <property type="entry name" value="LDOC1 RELATED"/>
    <property type="match status" value="1"/>
</dbReference>
<dbReference type="GO" id="GO:0006508">
    <property type="term" value="P:proteolysis"/>
    <property type="evidence" value="ECO:0007669"/>
    <property type="project" value="InterPro"/>
</dbReference>
<name>A0A9N7NKI7_STRHE</name>
<dbReference type="Proteomes" id="UP001153555">
    <property type="component" value="Unassembled WGS sequence"/>
</dbReference>
<feature type="domain" description="Retrotransposon gag" evidence="2">
    <location>
        <begin position="147"/>
        <end position="239"/>
    </location>
</feature>
<evidence type="ECO:0000313" key="4">
    <source>
        <dbReference type="Proteomes" id="UP001153555"/>
    </source>
</evidence>
<feature type="region of interest" description="Disordered" evidence="1">
    <location>
        <begin position="300"/>
        <end position="323"/>
    </location>
</feature>
<feature type="compositionally biased region" description="Basic and acidic residues" evidence="1">
    <location>
        <begin position="64"/>
        <end position="86"/>
    </location>
</feature>
<dbReference type="Pfam" id="PF03732">
    <property type="entry name" value="Retrotrans_gag"/>
    <property type="match status" value="1"/>
</dbReference>
<dbReference type="PANTHER" id="PTHR15503:SF22">
    <property type="entry name" value="TRANSPOSON TY3-I GAG POLYPROTEIN"/>
    <property type="match status" value="1"/>
</dbReference>
<proteinExistence type="predicted"/>
<dbReference type="OrthoDB" id="2013610at2759"/>
<organism evidence="3 4">
    <name type="scientific">Striga hermonthica</name>
    <name type="common">Purple witchweed</name>
    <name type="synonym">Buchnera hermonthica</name>
    <dbReference type="NCBI Taxonomy" id="68872"/>
    <lineage>
        <taxon>Eukaryota</taxon>
        <taxon>Viridiplantae</taxon>
        <taxon>Streptophyta</taxon>
        <taxon>Embryophyta</taxon>
        <taxon>Tracheophyta</taxon>
        <taxon>Spermatophyta</taxon>
        <taxon>Magnoliopsida</taxon>
        <taxon>eudicotyledons</taxon>
        <taxon>Gunneridae</taxon>
        <taxon>Pentapetalae</taxon>
        <taxon>asterids</taxon>
        <taxon>lamiids</taxon>
        <taxon>Lamiales</taxon>
        <taxon>Orobanchaceae</taxon>
        <taxon>Buchnereae</taxon>
        <taxon>Striga</taxon>
    </lineage>
</organism>
<feature type="compositionally biased region" description="Pro residues" evidence="1">
    <location>
        <begin position="19"/>
        <end position="28"/>
    </location>
</feature>
<dbReference type="InterPro" id="IPR032567">
    <property type="entry name" value="RTL1-rel"/>
</dbReference>
<reference evidence="3" key="1">
    <citation type="submission" date="2019-12" db="EMBL/GenBank/DDBJ databases">
        <authorList>
            <person name="Scholes J."/>
        </authorList>
    </citation>
    <scope>NUCLEOTIDE SEQUENCE</scope>
</reference>
<dbReference type="Gene3D" id="2.40.70.10">
    <property type="entry name" value="Acid Proteases"/>
    <property type="match status" value="1"/>
</dbReference>
<feature type="non-terminal residue" evidence="3">
    <location>
        <position position="1"/>
    </location>
</feature>
<sequence length="459" mass="53407">VQNPLPYHARPARSSRPSPTAPCIPPTPAACSPTTHPRAPSAAPRSTHAQGAPSLQDRVHHAHERCPNREQPEDQRREEREQRQADFEQDDDFDQRSQASNDYDRPKPVKPQLTLSTFNGTDPDAWLNRAVQYFELNEINGHDRVRYAAYYLDGEANVWWQWLVSIYQGNPLHIRWAEFECELLARFGSSDYHSYDESLSHIKQTGSLRGYMKEFERLACRVRNWTSSALIGTFIGWLKFELAAEVRLDQPHTLREAMESARRRDEHLMATRRIGRESVRNMEQRRMDQHLNERTIIDNAPSNMSNVQPNPRPPNNFRTPPPSVKQLTFEEMRRRREKGLCYKCEERFTSGHQCERLFLIDVIEEDEKEAYEEQPAQQVNEVLEISVNAMAGLQGPRTIQLPAMIKKRPIEVLVDTGSSHNFICDRIRKDLVLKATKVEPFDVRVANGERLRCHEYYRE</sequence>
<feature type="non-terminal residue" evidence="3">
    <location>
        <position position="459"/>
    </location>
</feature>
<dbReference type="InterPro" id="IPR021109">
    <property type="entry name" value="Peptidase_aspartic_dom_sf"/>
</dbReference>
<comment type="caution">
    <text evidence="3">The sequence shown here is derived from an EMBL/GenBank/DDBJ whole genome shotgun (WGS) entry which is preliminary data.</text>
</comment>
<dbReference type="CDD" id="cd00303">
    <property type="entry name" value="retropepsin_like"/>
    <property type="match status" value="1"/>
</dbReference>
<dbReference type="PROSITE" id="PS00141">
    <property type="entry name" value="ASP_PROTEASE"/>
    <property type="match status" value="1"/>
</dbReference>
<evidence type="ECO:0000256" key="1">
    <source>
        <dbReference type="SAM" id="MobiDB-lite"/>
    </source>
</evidence>
<gene>
    <name evidence="3" type="ORF">SHERM_27044</name>
</gene>
<dbReference type="AlphaFoldDB" id="A0A9N7NKI7"/>
<feature type="compositionally biased region" description="Pro residues" evidence="1">
    <location>
        <begin position="310"/>
        <end position="323"/>
    </location>
</feature>
<feature type="region of interest" description="Disordered" evidence="1">
    <location>
        <begin position="1"/>
        <end position="117"/>
    </location>
</feature>
<keyword evidence="4" id="KW-1185">Reference proteome</keyword>